<dbReference type="SUPFAM" id="SSF51905">
    <property type="entry name" value="FAD/NAD(P)-binding domain"/>
    <property type="match status" value="1"/>
</dbReference>
<dbReference type="InterPro" id="IPR038299">
    <property type="entry name" value="DAO_C_sf"/>
</dbReference>
<dbReference type="PANTHER" id="PTHR11985">
    <property type="entry name" value="GLYCEROL-3-PHOSPHATE DEHYDROGENASE"/>
    <property type="match status" value="1"/>
</dbReference>
<evidence type="ECO:0000256" key="8">
    <source>
        <dbReference type="ARBA" id="ARBA00049055"/>
    </source>
</evidence>
<dbReference type="EMBL" id="LIUT01000001">
    <property type="protein sequence ID" value="KOR90084.1"/>
    <property type="molecule type" value="Genomic_DNA"/>
</dbReference>
<sequence length="576" mass="63103">MKQVQSFSSKDRKARFQGIAKNHYELIIIGGGITGAGIALDAVTRGMSVLLVEMQDFAAGTSSRSTKLVHGGLRYLKQFEVGMVAEVGKERAVVYENGPHVTTPEWMLLPIHRGGTFGKFSTSIGLRVYDFLAGVKRGERRSMLSASETLKREPLLKQDGLKGGGYYVEYRTDDARLTLEVMKEAAARGAVLFNYAKAESLNYDANGRVTGITVRDMLDGTVKNVSGTKIVNAAGPWVDQVREMDKSKKGKMLQLTKGVHLVIDQSKFPLRQAVYFDTPDGRMVFAIPRDGKAYVGTTDTVYKADPTHPIITVEDRDYILEAIHYMFPGVKITAADVESGWAGVRPLILEEGKSPSEISRKDEIWESPSGLITIAGGKLTGYRKMADTVVDLVAKRVQEGGGKAYGPGLTKTLPISGGHVGGSSKFPDFVRQQTETGAAQGVDRKLAEQWARMYGSNVSVLFRMAKEGSNQAEASALPVAVLVPLMYAIEQEMASKPVDFFIRRTGSLLFDIEWTRKWKQPVIDYMAAELSWSDVQKAEYTQELDEELSSATQPAAHEPSAAPSVSKSYSDKKLSS</sequence>
<comment type="catalytic activity">
    <reaction evidence="8 9">
        <text>a quinone + sn-glycerol 3-phosphate = dihydroxyacetone phosphate + a quinol</text>
        <dbReference type="Rhea" id="RHEA:18977"/>
        <dbReference type="ChEBI" id="CHEBI:24646"/>
        <dbReference type="ChEBI" id="CHEBI:57597"/>
        <dbReference type="ChEBI" id="CHEBI:57642"/>
        <dbReference type="ChEBI" id="CHEBI:132124"/>
        <dbReference type="EC" id="1.1.5.3"/>
    </reaction>
</comment>
<keyword evidence="4 9" id="KW-0285">Flavoprotein</keyword>
<dbReference type="InterPro" id="IPR000447">
    <property type="entry name" value="G3P_DH_FAD-dep"/>
</dbReference>
<keyword evidence="5" id="KW-0319">Glycerol metabolism</keyword>
<gene>
    <name evidence="13" type="ORF">AM231_13690</name>
</gene>
<dbReference type="PRINTS" id="PR01001">
    <property type="entry name" value="FADG3PDH"/>
</dbReference>
<comment type="cofactor">
    <cofactor evidence="1 9">
        <name>FAD</name>
        <dbReference type="ChEBI" id="CHEBI:57692"/>
    </cofactor>
</comment>
<dbReference type="Gene3D" id="3.30.9.10">
    <property type="entry name" value="D-Amino Acid Oxidase, subunit A, domain 2"/>
    <property type="match status" value="1"/>
</dbReference>
<dbReference type="Pfam" id="PF16901">
    <property type="entry name" value="DAO_C"/>
    <property type="match status" value="1"/>
</dbReference>
<dbReference type="Pfam" id="PF01266">
    <property type="entry name" value="DAO"/>
    <property type="match status" value="1"/>
</dbReference>
<name>A0A0M1P7R9_9BACL</name>
<keyword evidence="14" id="KW-1185">Reference proteome</keyword>
<dbReference type="GO" id="GO:0019563">
    <property type="term" value="P:glycerol catabolic process"/>
    <property type="evidence" value="ECO:0007669"/>
    <property type="project" value="UniProtKB-UniPathway"/>
</dbReference>
<dbReference type="InterPro" id="IPR036188">
    <property type="entry name" value="FAD/NAD-bd_sf"/>
</dbReference>
<dbReference type="InterPro" id="IPR031656">
    <property type="entry name" value="DAO_C"/>
</dbReference>
<evidence type="ECO:0000256" key="7">
    <source>
        <dbReference type="ARBA" id="ARBA00023002"/>
    </source>
</evidence>
<evidence type="ECO:0000259" key="11">
    <source>
        <dbReference type="Pfam" id="PF01266"/>
    </source>
</evidence>
<feature type="region of interest" description="Disordered" evidence="10">
    <location>
        <begin position="543"/>
        <end position="576"/>
    </location>
</feature>
<proteinExistence type="inferred from homology"/>
<feature type="domain" description="Alpha-glycerophosphate oxidase C-terminal" evidence="12">
    <location>
        <begin position="410"/>
        <end position="536"/>
    </location>
</feature>
<evidence type="ECO:0000256" key="2">
    <source>
        <dbReference type="ARBA" id="ARBA00004977"/>
    </source>
</evidence>
<keyword evidence="7 9" id="KW-0560">Oxidoreductase</keyword>
<evidence type="ECO:0000256" key="10">
    <source>
        <dbReference type="SAM" id="MobiDB-lite"/>
    </source>
</evidence>
<feature type="domain" description="FAD dependent oxidoreductase" evidence="11">
    <location>
        <begin position="26"/>
        <end position="350"/>
    </location>
</feature>
<dbReference type="GO" id="GO:0046168">
    <property type="term" value="P:glycerol-3-phosphate catabolic process"/>
    <property type="evidence" value="ECO:0007669"/>
    <property type="project" value="TreeGrafter"/>
</dbReference>
<evidence type="ECO:0000313" key="14">
    <source>
        <dbReference type="Proteomes" id="UP000036932"/>
    </source>
</evidence>
<dbReference type="Gene3D" id="1.10.8.870">
    <property type="entry name" value="Alpha-glycerophosphate oxidase, cap domain"/>
    <property type="match status" value="1"/>
</dbReference>
<keyword evidence="6" id="KW-0274">FAD</keyword>
<evidence type="ECO:0000256" key="3">
    <source>
        <dbReference type="ARBA" id="ARBA00007330"/>
    </source>
</evidence>
<evidence type="ECO:0000259" key="12">
    <source>
        <dbReference type="Pfam" id="PF16901"/>
    </source>
</evidence>
<evidence type="ECO:0000313" key="13">
    <source>
        <dbReference type="EMBL" id="KOR90084.1"/>
    </source>
</evidence>
<accession>A0A0M1P7R9</accession>
<evidence type="ECO:0000256" key="1">
    <source>
        <dbReference type="ARBA" id="ARBA00001974"/>
    </source>
</evidence>
<evidence type="ECO:0000256" key="4">
    <source>
        <dbReference type="ARBA" id="ARBA00022630"/>
    </source>
</evidence>
<evidence type="ECO:0000256" key="6">
    <source>
        <dbReference type="ARBA" id="ARBA00022827"/>
    </source>
</evidence>
<dbReference type="RefSeq" id="WP_054403014.1">
    <property type="nucleotide sequence ID" value="NZ_LIUT01000001.1"/>
</dbReference>
<comment type="caution">
    <text evidence="13">The sequence shown here is derived from an EMBL/GenBank/DDBJ whole genome shotgun (WGS) entry which is preliminary data.</text>
</comment>
<dbReference type="OrthoDB" id="9766796at2"/>
<dbReference type="PROSITE" id="PS00978">
    <property type="entry name" value="FAD_G3PDH_2"/>
    <property type="match status" value="1"/>
</dbReference>
<protein>
    <recommendedName>
        <fullName evidence="9">Glycerol-3-phosphate dehydrogenase</fullName>
        <ecNumber evidence="9">1.1.5.3</ecNumber>
    </recommendedName>
</protein>
<dbReference type="SUPFAM" id="SSF54373">
    <property type="entry name" value="FAD-linked reductases, C-terminal domain"/>
    <property type="match status" value="1"/>
</dbReference>
<dbReference type="Proteomes" id="UP000036932">
    <property type="component" value="Unassembled WGS sequence"/>
</dbReference>
<organism evidence="13 14">
    <name type="scientific">Paenibacillus solani</name>
    <dbReference type="NCBI Taxonomy" id="1705565"/>
    <lineage>
        <taxon>Bacteria</taxon>
        <taxon>Bacillati</taxon>
        <taxon>Bacillota</taxon>
        <taxon>Bacilli</taxon>
        <taxon>Bacillales</taxon>
        <taxon>Paenibacillaceae</taxon>
        <taxon>Paenibacillus</taxon>
    </lineage>
</organism>
<dbReference type="PANTHER" id="PTHR11985:SF35">
    <property type="entry name" value="ANAEROBIC GLYCEROL-3-PHOSPHATE DEHYDROGENASE SUBUNIT A"/>
    <property type="match status" value="1"/>
</dbReference>
<dbReference type="InterPro" id="IPR006076">
    <property type="entry name" value="FAD-dep_OxRdtase"/>
</dbReference>
<dbReference type="GO" id="GO:0009331">
    <property type="term" value="C:glycerol-3-phosphate dehydrogenase (FAD) complex"/>
    <property type="evidence" value="ECO:0007669"/>
    <property type="project" value="UniProtKB-UniRule"/>
</dbReference>
<comment type="pathway">
    <text evidence="2">Polyol metabolism; glycerol degradation via glycerol kinase pathway; glycerone phosphate from sn-glycerol 3-phosphate (aerobic route): step 1/1.</text>
</comment>
<dbReference type="PROSITE" id="PS00977">
    <property type="entry name" value="FAD_G3PDH_1"/>
    <property type="match status" value="1"/>
</dbReference>
<dbReference type="GO" id="GO:0004368">
    <property type="term" value="F:glycerol-3-phosphate dehydrogenase (quinone) activity"/>
    <property type="evidence" value="ECO:0007669"/>
    <property type="project" value="UniProtKB-EC"/>
</dbReference>
<dbReference type="PATRIC" id="fig|1705565.3.peg.4772"/>
<comment type="similarity">
    <text evidence="3 9">Belongs to the FAD-dependent glycerol-3-phosphate dehydrogenase family.</text>
</comment>
<dbReference type="AlphaFoldDB" id="A0A0M1P7R9"/>
<reference evidence="14" key="1">
    <citation type="submission" date="2015-08" db="EMBL/GenBank/DDBJ databases">
        <title>Genome sequencing project for genomic taxonomy and phylogenomics of Bacillus-like bacteria.</title>
        <authorList>
            <person name="Liu B."/>
            <person name="Wang J."/>
            <person name="Zhu Y."/>
            <person name="Liu G."/>
            <person name="Chen Q."/>
            <person name="Chen Z."/>
            <person name="Lan J."/>
            <person name="Che J."/>
            <person name="Ge C."/>
            <person name="Shi H."/>
            <person name="Pan Z."/>
            <person name="Liu X."/>
        </authorList>
    </citation>
    <scope>NUCLEOTIDE SEQUENCE [LARGE SCALE GENOMIC DNA]</scope>
    <source>
        <strain evidence="14">FJAT-22460</strain>
    </source>
</reference>
<evidence type="ECO:0000256" key="9">
    <source>
        <dbReference type="RuleBase" id="RU361217"/>
    </source>
</evidence>
<dbReference type="UniPathway" id="UPA00618">
    <property type="reaction ID" value="UER00674"/>
</dbReference>
<dbReference type="Gene3D" id="3.50.50.60">
    <property type="entry name" value="FAD/NAD(P)-binding domain"/>
    <property type="match status" value="1"/>
</dbReference>
<evidence type="ECO:0000256" key="5">
    <source>
        <dbReference type="ARBA" id="ARBA00022798"/>
    </source>
</evidence>
<dbReference type="EC" id="1.1.5.3" evidence="9"/>